<name>A0A938B3W7_UNCTE</name>
<dbReference type="SUPFAM" id="SSF143100">
    <property type="entry name" value="TTHA1013/TTHA0281-like"/>
    <property type="match status" value="1"/>
</dbReference>
<proteinExistence type="predicted"/>
<reference evidence="1" key="1">
    <citation type="submission" date="2019-03" db="EMBL/GenBank/DDBJ databases">
        <title>Lake Tanganyika Metagenome-Assembled Genomes (MAGs).</title>
        <authorList>
            <person name="Tran P."/>
        </authorList>
    </citation>
    <scope>NUCLEOTIDE SEQUENCE</scope>
    <source>
        <strain evidence="1">K_DeepCast_65m_m2_066</strain>
    </source>
</reference>
<sequence length="96" mass="10448">MNYPVIIRAESAHQYVAQPLGIPEVKVVAATEAEAIAQVTEALGHWLAAAKMIHVTVPGEAPGNPWLEAFGRSATDPDFPEFLDELQRLRTLDMPA</sequence>
<protein>
    <recommendedName>
        <fullName evidence="3">Type II toxin-antitoxin system HicB family antitoxin</fullName>
    </recommendedName>
</protein>
<comment type="caution">
    <text evidence="1">The sequence shown here is derived from an EMBL/GenBank/DDBJ whole genome shotgun (WGS) entry which is preliminary data.</text>
</comment>
<organism evidence="1 2">
    <name type="scientific">Tectimicrobiota bacterium</name>
    <dbReference type="NCBI Taxonomy" id="2528274"/>
    <lineage>
        <taxon>Bacteria</taxon>
        <taxon>Pseudomonadati</taxon>
        <taxon>Nitrospinota/Tectimicrobiota group</taxon>
        <taxon>Candidatus Tectimicrobiota</taxon>
    </lineage>
</organism>
<dbReference type="EMBL" id="VGLS01000261">
    <property type="protein sequence ID" value="MBM3224115.1"/>
    <property type="molecule type" value="Genomic_DNA"/>
</dbReference>
<dbReference type="InterPro" id="IPR035069">
    <property type="entry name" value="TTHA1013/TTHA0281-like"/>
</dbReference>
<dbReference type="AlphaFoldDB" id="A0A938B3W7"/>
<dbReference type="Proteomes" id="UP000712673">
    <property type="component" value="Unassembled WGS sequence"/>
</dbReference>
<accession>A0A938B3W7</accession>
<dbReference type="Gene3D" id="3.30.160.250">
    <property type="match status" value="1"/>
</dbReference>
<evidence type="ECO:0000313" key="2">
    <source>
        <dbReference type="Proteomes" id="UP000712673"/>
    </source>
</evidence>
<gene>
    <name evidence="1" type="ORF">FJZ47_09965</name>
</gene>
<evidence type="ECO:0008006" key="3">
    <source>
        <dbReference type="Google" id="ProtNLM"/>
    </source>
</evidence>
<evidence type="ECO:0000313" key="1">
    <source>
        <dbReference type="EMBL" id="MBM3224115.1"/>
    </source>
</evidence>